<comment type="caution">
    <text evidence="2">The sequence shown here is derived from an EMBL/GenBank/DDBJ whole genome shotgun (WGS) entry which is preliminary data.</text>
</comment>
<protein>
    <recommendedName>
        <fullName evidence="1">Acetophenone carboxylase-like C-terminal domain-containing protein</fullName>
    </recommendedName>
</protein>
<dbReference type="EMBL" id="VSSQ01033327">
    <property type="protein sequence ID" value="MPM84880.1"/>
    <property type="molecule type" value="Genomic_DNA"/>
</dbReference>
<sequence length="74" mass="8477">MPLPKPAEIRNVLFQGGEDYIPTPVYQRFEFKPGHTVAGPCICEQMDTTLVVPKEWTIHVDGYNNLLIKYNEVN</sequence>
<feature type="domain" description="Acetophenone carboxylase-like C-terminal" evidence="1">
    <location>
        <begin position="18"/>
        <end position="72"/>
    </location>
</feature>
<organism evidence="2">
    <name type="scientific">bioreactor metagenome</name>
    <dbReference type="NCBI Taxonomy" id="1076179"/>
    <lineage>
        <taxon>unclassified sequences</taxon>
        <taxon>metagenomes</taxon>
        <taxon>ecological metagenomes</taxon>
    </lineage>
</organism>
<gene>
    <name evidence="2" type="ORF">SDC9_131956</name>
</gene>
<dbReference type="Pfam" id="PF19278">
    <property type="entry name" value="Hydant_A_C"/>
    <property type="match status" value="1"/>
</dbReference>
<dbReference type="InterPro" id="IPR049517">
    <property type="entry name" value="ACX-like_C"/>
</dbReference>
<proteinExistence type="predicted"/>
<evidence type="ECO:0000259" key="1">
    <source>
        <dbReference type="Pfam" id="PF19278"/>
    </source>
</evidence>
<reference evidence="2" key="1">
    <citation type="submission" date="2019-08" db="EMBL/GenBank/DDBJ databases">
        <authorList>
            <person name="Kucharzyk K."/>
            <person name="Murdoch R.W."/>
            <person name="Higgins S."/>
            <person name="Loffler F."/>
        </authorList>
    </citation>
    <scope>NUCLEOTIDE SEQUENCE</scope>
</reference>
<name>A0A645D5U2_9ZZZZ</name>
<dbReference type="AlphaFoldDB" id="A0A645D5U2"/>
<evidence type="ECO:0000313" key="2">
    <source>
        <dbReference type="EMBL" id="MPM84880.1"/>
    </source>
</evidence>
<accession>A0A645D5U2</accession>